<name>A0AAV3Z491_9GAST</name>
<evidence type="ECO:0000313" key="1">
    <source>
        <dbReference type="EMBL" id="GFN89395.1"/>
    </source>
</evidence>
<dbReference type="EMBL" id="BLXT01001930">
    <property type="protein sequence ID" value="GFN89395.1"/>
    <property type="molecule type" value="Genomic_DNA"/>
</dbReference>
<proteinExistence type="predicted"/>
<keyword evidence="2" id="KW-1185">Reference proteome</keyword>
<accession>A0AAV3Z491</accession>
<evidence type="ECO:0000313" key="2">
    <source>
        <dbReference type="Proteomes" id="UP000735302"/>
    </source>
</evidence>
<protein>
    <submittedName>
        <fullName evidence="1">Uncharacterized protein</fullName>
    </submittedName>
</protein>
<organism evidence="1 2">
    <name type="scientific">Plakobranchus ocellatus</name>
    <dbReference type="NCBI Taxonomy" id="259542"/>
    <lineage>
        <taxon>Eukaryota</taxon>
        <taxon>Metazoa</taxon>
        <taxon>Spiralia</taxon>
        <taxon>Lophotrochozoa</taxon>
        <taxon>Mollusca</taxon>
        <taxon>Gastropoda</taxon>
        <taxon>Heterobranchia</taxon>
        <taxon>Euthyneura</taxon>
        <taxon>Panpulmonata</taxon>
        <taxon>Sacoglossa</taxon>
        <taxon>Placobranchoidea</taxon>
        <taxon>Plakobranchidae</taxon>
        <taxon>Plakobranchus</taxon>
    </lineage>
</organism>
<dbReference type="AlphaFoldDB" id="A0AAV3Z491"/>
<comment type="caution">
    <text evidence="1">The sequence shown here is derived from an EMBL/GenBank/DDBJ whole genome shotgun (WGS) entry which is preliminary data.</text>
</comment>
<sequence length="149" mass="16384">MLCPPADFSVKQAKYRYMRFFPISQREVFGGCSGFLAQYALWRWSGGSSGRAVGYQVGGLRFESHFGPSQFSIAPLRPPALNGLLGLLRLGKVKAARKATANYLIMPYAKNNQDPTPGSTMHGLSVGPFLLLFIRCGSLDLRFVSSCDR</sequence>
<gene>
    <name evidence="1" type="ORF">PoB_001590100</name>
</gene>
<reference evidence="1 2" key="1">
    <citation type="journal article" date="2021" name="Elife">
        <title>Chloroplast acquisition without the gene transfer in kleptoplastic sea slugs, Plakobranchus ocellatus.</title>
        <authorList>
            <person name="Maeda T."/>
            <person name="Takahashi S."/>
            <person name="Yoshida T."/>
            <person name="Shimamura S."/>
            <person name="Takaki Y."/>
            <person name="Nagai Y."/>
            <person name="Toyoda A."/>
            <person name="Suzuki Y."/>
            <person name="Arimoto A."/>
            <person name="Ishii H."/>
            <person name="Satoh N."/>
            <person name="Nishiyama T."/>
            <person name="Hasebe M."/>
            <person name="Maruyama T."/>
            <person name="Minagawa J."/>
            <person name="Obokata J."/>
            <person name="Shigenobu S."/>
        </authorList>
    </citation>
    <scope>NUCLEOTIDE SEQUENCE [LARGE SCALE GENOMIC DNA]</scope>
</reference>
<dbReference type="Proteomes" id="UP000735302">
    <property type="component" value="Unassembled WGS sequence"/>
</dbReference>